<dbReference type="AlphaFoldDB" id="A0A8J7TVA6"/>
<feature type="region of interest" description="Disordered" evidence="1">
    <location>
        <begin position="1"/>
        <end position="28"/>
    </location>
</feature>
<sequence length="99" mass="11114">MNDYENNLNPEEANSSEEKGYVDTEGNEKCQKEKQSQIAFLKERDEKKECARSAYQAYINKVTGYITDHEADCTSGTATSASQWGTCSNTRLEVTEEDG</sequence>
<organism evidence="2 3">
    <name type="scientific">Candidatus Paracaedimonas acanthamoebae</name>
    <dbReference type="NCBI Taxonomy" id="244581"/>
    <lineage>
        <taxon>Bacteria</taxon>
        <taxon>Pseudomonadati</taxon>
        <taxon>Pseudomonadota</taxon>
        <taxon>Alphaproteobacteria</taxon>
        <taxon>Holosporales</taxon>
        <taxon>Caedimonadaceae</taxon>
        <taxon>Candidatus Paracaedimonas</taxon>
    </lineage>
</organism>
<feature type="compositionally biased region" description="Polar residues" evidence="1">
    <location>
        <begin position="1"/>
        <end position="13"/>
    </location>
</feature>
<name>A0A8J7TVA6_9PROT</name>
<evidence type="ECO:0000313" key="2">
    <source>
        <dbReference type="EMBL" id="MBN9412829.1"/>
    </source>
</evidence>
<accession>A0A8J7TVA6</accession>
<proteinExistence type="predicted"/>
<dbReference type="Proteomes" id="UP000664414">
    <property type="component" value="Unassembled WGS sequence"/>
</dbReference>
<reference evidence="2" key="1">
    <citation type="submission" date="2021-02" db="EMBL/GenBank/DDBJ databases">
        <title>Thiocyanate and organic carbon inputs drive convergent selection for specific autotrophic Afipia and Thiobacillus strains within complex microbiomes.</title>
        <authorList>
            <person name="Huddy R.J."/>
            <person name="Sachdeva R."/>
            <person name="Kadzinga F."/>
            <person name="Kantor R.S."/>
            <person name="Harrison S.T.L."/>
            <person name="Banfield J.F."/>
        </authorList>
    </citation>
    <scope>NUCLEOTIDE SEQUENCE</scope>
    <source>
        <strain evidence="2">SCN18_10_11_15_R4_P_38_20</strain>
    </source>
</reference>
<gene>
    <name evidence="2" type="ORF">J0H12_02730</name>
</gene>
<evidence type="ECO:0000256" key="1">
    <source>
        <dbReference type="SAM" id="MobiDB-lite"/>
    </source>
</evidence>
<comment type="caution">
    <text evidence="2">The sequence shown here is derived from an EMBL/GenBank/DDBJ whole genome shotgun (WGS) entry which is preliminary data.</text>
</comment>
<evidence type="ECO:0000313" key="3">
    <source>
        <dbReference type="Proteomes" id="UP000664414"/>
    </source>
</evidence>
<feature type="compositionally biased region" description="Basic and acidic residues" evidence="1">
    <location>
        <begin position="16"/>
        <end position="28"/>
    </location>
</feature>
<dbReference type="EMBL" id="JAFKGL010000013">
    <property type="protein sequence ID" value="MBN9412829.1"/>
    <property type="molecule type" value="Genomic_DNA"/>
</dbReference>
<protein>
    <submittedName>
        <fullName evidence="2">Uncharacterized protein</fullName>
    </submittedName>
</protein>